<proteinExistence type="predicted"/>
<evidence type="ECO:0000313" key="2">
    <source>
        <dbReference type="EMBL" id="MDV3456440.1"/>
    </source>
</evidence>
<feature type="transmembrane region" description="Helical" evidence="1">
    <location>
        <begin position="21"/>
        <end position="37"/>
    </location>
</feature>
<keyword evidence="1" id="KW-1133">Transmembrane helix</keyword>
<feature type="transmembrane region" description="Helical" evidence="1">
    <location>
        <begin position="67"/>
        <end position="91"/>
    </location>
</feature>
<dbReference type="Proteomes" id="UP001273531">
    <property type="component" value="Unassembled WGS sequence"/>
</dbReference>
<keyword evidence="1" id="KW-0472">Membrane</keyword>
<accession>A0ABU3Y536</accession>
<protein>
    <submittedName>
        <fullName evidence="2">Uncharacterized protein</fullName>
    </submittedName>
</protein>
<dbReference type="RefSeq" id="WP_317225623.1">
    <property type="nucleotide sequence ID" value="NZ_JAWJEJ010000001.1"/>
</dbReference>
<sequence length="131" mass="14387">MTVFASMQKMLARESSDSQKVAVLFLIFTAAFYVLAVAGVDDLASPTLAVALVPVALLYMTERLGKVTWFTGMTLPSLLVMAGMIAFLWVLNVRAPVPAVLVYCVLTGWIITMGFLAFRVWTFDHPARPVE</sequence>
<feature type="transmembrane region" description="Helical" evidence="1">
    <location>
        <begin position="97"/>
        <end position="118"/>
    </location>
</feature>
<keyword evidence="3" id="KW-1185">Reference proteome</keyword>
<keyword evidence="1" id="KW-0812">Transmembrane</keyword>
<dbReference type="EMBL" id="JAWJEJ010000001">
    <property type="protein sequence ID" value="MDV3456440.1"/>
    <property type="molecule type" value="Genomic_DNA"/>
</dbReference>
<reference evidence="2 3" key="1">
    <citation type="submission" date="2023-10" db="EMBL/GenBank/DDBJ databases">
        <title>Sphingomonas sp. HF-S4 16S ribosomal RNA gene Genome sequencing and assembly.</title>
        <authorList>
            <person name="Lee H."/>
        </authorList>
    </citation>
    <scope>NUCLEOTIDE SEQUENCE [LARGE SCALE GENOMIC DNA]</scope>
    <source>
        <strain evidence="2 3">HF-S4</strain>
    </source>
</reference>
<name>A0ABU3Y536_9SPHN</name>
<comment type="caution">
    <text evidence="2">The sequence shown here is derived from an EMBL/GenBank/DDBJ whole genome shotgun (WGS) entry which is preliminary data.</text>
</comment>
<evidence type="ECO:0000313" key="3">
    <source>
        <dbReference type="Proteomes" id="UP001273531"/>
    </source>
</evidence>
<organism evidence="2 3">
    <name type="scientific">Sphingomonas agrestis</name>
    <dbReference type="NCBI Taxonomy" id="3080540"/>
    <lineage>
        <taxon>Bacteria</taxon>
        <taxon>Pseudomonadati</taxon>
        <taxon>Pseudomonadota</taxon>
        <taxon>Alphaproteobacteria</taxon>
        <taxon>Sphingomonadales</taxon>
        <taxon>Sphingomonadaceae</taxon>
        <taxon>Sphingomonas</taxon>
    </lineage>
</organism>
<feature type="transmembrane region" description="Helical" evidence="1">
    <location>
        <begin position="43"/>
        <end position="60"/>
    </location>
</feature>
<gene>
    <name evidence="2" type="ORF">RZN05_05550</name>
</gene>
<evidence type="ECO:0000256" key="1">
    <source>
        <dbReference type="SAM" id="Phobius"/>
    </source>
</evidence>